<feature type="region of interest" description="Disordered" evidence="1">
    <location>
        <begin position="59"/>
        <end position="95"/>
    </location>
</feature>
<reference evidence="2" key="1">
    <citation type="journal article" date="2014" name="Front. Microbiol.">
        <title>High frequency of phylogenetically diverse reductive dehalogenase-homologous genes in deep subseafloor sedimentary metagenomes.</title>
        <authorList>
            <person name="Kawai M."/>
            <person name="Futagami T."/>
            <person name="Toyoda A."/>
            <person name="Takaki Y."/>
            <person name="Nishi S."/>
            <person name="Hori S."/>
            <person name="Arai W."/>
            <person name="Tsubouchi T."/>
            <person name="Morono Y."/>
            <person name="Uchiyama I."/>
            <person name="Ito T."/>
            <person name="Fujiyama A."/>
            <person name="Inagaki F."/>
            <person name="Takami H."/>
        </authorList>
    </citation>
    <scope>NUCLEOTIDE SEQUENCE</scope>
    <source>
        <strain evidence="2">Expedition CK06-06</strain>
    </source>
</reference>
<evidence type="ECO:0000313" key="2">
    <source>
        <dbReference type="EMBL" id="GAH40977.1"/>
    </source>
</evidence>
<accession>X1F7T6</accession>
<gene>
    <name evidence="2" type="ORF">S03H2_18738</name>
</gene>
<evidence type="ECO:0000256" key="1">
    <source>
        <dbReference type="SAM" id="MobiDB-lite"/>
    </source>
</evidence>
<dbReference type="EMBL" id="BARU01009740">
    <property type="protein sequence ID" value="GAH40977.1"/>
    <property type="molecule type" value="Genomic_DNA"/>
</dbReference>
<organism evidence="2">
    <name type="scientific">marine sediment metagenome</name>
    <dbReference type="NCBI Taxonomy" id="412755"/>
    <lineage>
        <taxon>unclassified sequences</taxon>
        <taxon>metagenomes</taxon>
        <taxon>ecological metagenomes</taxon>
    </lineage>
</organism>
<name>X1F7T6_9ZZZZ</name>
<evidence type="ECO:0008006" key="3">
    <source>
        <dbReference type="Google" id="ProtNLM"/>
    </source>
</evidence>
<protein>
    <recommendedName>
        <fullName evidence="3">Helix-turn-helix domain-containing protein</fullName>
    </recommendedName>
</protein>
<proteinExistence type="predicted"/>
<comment type="caution">
    <text evidence="2">The sequence shown here is derived from an EMBL/GenBank/DDBJ whole genome shotgun (WGS) entry which is preliminary data.</text>
</comment>
<sequence>MEEYITVRQLSSRIKFSQQTIYNLIHKRVFVLGKHYFKPRPKKILFKWSEIKAWIEGSSSLNDETPPRASAESNALAKDSPDYSGHNTRKSLINI</sequence>
<dbReference type="AlphaFoldDB" id="X1F7T6"/>